<dbReference type="InterPro" id="IPR000276">
    <property type="entry name" value="GPCR_Rhodpsn"/>
</dbReference>
<feature type="transmembrane region" description="Helical" evidence="7">
    <location>
        <begin position="216"/>
        <end position="245"/>
    </location>
</feature>
<feature type="transmembrane region" description="Helical" evidence="7">
    <location>
        <begin position="70"/>
        <end position="92"/>
    </location>
</feature>
<evidence type="ECO:0000256" key="4">
    <source>
        <dbReference type="ARBA" id="ARBA00022737"/>
    </source>
</evidence>
<evidence type="ECO:0000256" key="1">
    <source>
        <dbReference type="ARBA" id="ARBA00004370"/>
    </source>
</evidence>
<dbReference type="OrthoDB" id="5964776at2759"/>
<feature type="transmembrane region" description="Helical" evidence="7">
    <location>
        <begin position="301"/>
        <end position="321"/>
    </location>
</feature>
<organism evidence="9 10">
    <name type="scientific">Trichoplax adhaerens</name>
    <name type="common">Trichoplax reptans</name>
    <dbReference type="NCBI Taxonomy" id="10228"/>
    <lineage>
        <taxon>Eukaryota</taxon>
        <taxon>Metazoa</taxon>
        <taxon>Placozoa</taxon>
        <taxon>Uniplacotomia</taxon>
        <taxon>Trichoplacea</taxon>
        <taxon>Trichoplacidae</taxon>
        <taxon>Trichoplax</taxon>
    </lineage>
</organism>
<dbReference type="PANTHER" id="PTHR24372:SF77">
    <property type="entry name" value="G-PROTEIN COUPLED RECEPTORS FAMILY 1 PROFILE DOMAIN-CONTAINING PROTEIN"/>
    <property type="match status" value="1"/>
</dbReference>
<keyword evidence="5 7" id="KW-1133">Transmembrane helix</keyword>
<reference evidence="9 10" key="1">
    <citation type="journal article" date="2008" name="Nature">
        <title>The Trichoplax genome and the nature of placozoans.</title>
        <authorList>
            <person name="Srivastava M."/>
            <person name="Begovic E."/>
            <person name="Chapman J."/>
            <person name="Putnam N.H."/>
            <person name="Hellsten U."/>
            <person name="Kawashima T."/>
            <person name="Kuo A."/>
            <person name="Mitros T."/>
            <person name="Salamov A."/>
            <person name="Carpenter M.L."/>
            <person name="Signorovitch A.Y."/>
            <person name="Moreno M.A."/>
            <person name="Kamm K."/>
            <person name="Grimwood J."/>
            <person name="Schmutz J."/>
            <person name="Shapiro H."/>
            <person name="Grigoriev I.V."/>
            <person name="Buss L.W."/>
            <person name="Schierwater B."/>
            <person name="Dellaporta S.L."/>
            <person name="Rokhsar D.S."/>
        </authorList>
    </citation>
    <scope>NUCLEOTIDE SEQUENCE [LARGE SCALE GENOMIC DNA]</scope>
    <source>
        <strain evidence="9 10">Grell-BS-1999</strain>
    </source>
</reference>
<dbReference type="FunCoup" id="B3S7V6">
    <property type="interactions" value="136"/>
</dbReference>
<dbReference type="InterPro" id="IPR017452">
    <property type="entry name" value="GPCR_Rhodpsn_7TM"/>
</dbReference>
<dbReference type="Gene3D" id="1.20.1070.10">
    <property type="entry name" value="Rhodopsin 7-helix transmembrane proteins"/>
    <property type="match status" value="1"/>
</dbReference>
<accession>B3S7V6</accession>
<dbReference type="GO" id="GO:0008528">
    <property type="term" value="F:G protein-coupled peptide receptor activity"/>
    <property type="evidence" value="ECO:0000318"/>
    <property type="project" value="GO_Central"/>
</dbReference>
<dbReference type="KEGG" id="tad:TRIADDRAFT_60310"/>
<feature type="transmembrane region" description="Helical" evidence="7">
    <location>
        <begin position="265"/>
        <end position="289"/>
    </location>
</feature>
<dbReference type="GO" id="GO:0005886">
    <property type="term" value="C:plasma membrane"/>
    <property type="evidence" value="ECO:0000318"/>
    <property type="project" value="GO_Central"/>
</dbReference>
<dbReference type="AlphaFoldDB" id="B3S7V6"/>
<dbReference type="Pfam" id="PF00001">
    <property type="entry name" value="7tm_1"/>
    <property type="match status" value="1"/>
</dbReference>
<sequence>MSNYSSYSTFLDQDIVRGVCWSLAIISMPCNLIVIIRLLYFNYRYSKTTSKKSAFSLRHHRFAISRNPSIFLLFNLTLSDLVSSLYLLILAFSDVYYTDYYRNKYGLYPDYSNITNDWVLSSTCTFERILSQIALLISILMTFVVAVDRFILVVYPHSRRKITVKGARIISLVCWLFALVIAIVAIAYSLESVASRPRTRRDILAQLCLTDSSRSFVVFVITFFELFLGCSMYVTAMILYIIICVKLKQSKQFRSDSSNRIEKRISIILASVVFTNVFTYLPITLISILGRYIPGFNSGQLFPTLVILLYLNAAVNPILLLTMSAGAVSNGNGNKIIHSGTNTSGKINTT</sequence>
<dbReference type="GeneID" id="6757542"/>
<dbReference type="PhylomeDB" id="B3S7V6"/>
<evidence type="ECO:0000256" key="2">
    <source>
        <dbReference type="ARBA" id="ARBA00022614"/>
    </source>
</evidence>
<evidence type="ECO:0000256" key="7">
    <source>
        <dbReference type="SAM" id="Phobius"/>
    </source>
</evidence>
<evidence type="ECO:0000313" key="9">
    <source>
        <dbReference type="EMBL" id="EDV21259.1"/>
    </source>
</evidence>
<dbReference type="PRINTS" id="PR00237">
    <property type="entry name" value="GPCRRHODOPSN"/>
</dbReference>
<dbReference type="GO" id="GO:0007189">
    <property type="term" value="P:adenylate cyclase-activating G protein-coupled receptor signaling pathway"/>
    <property type="evidence" value="ECO:0000318"/>
    <property type="project" value="GO_Central"/>
</dbReference>
<keyword evidence="4" id="KW-0677">Repeat</keyword>
<dbReference type="RefSeq" id="XP_002116226.1">
    <property type="nucleotide sequence ID" value="XM_002116190.1"/>
</dbReference>
<dbReference type="CTD" id="6757542"/>
<feature type="transmembrane region" description="Helical" evidence="7">
    <location>
        <begin position="15"/>
        <end position="40"/>
    </location>
</feature>
<evidence type="ECO:0000256" key="3">
    <source>
        <dbReference type="ARBA" id="ARBA00022692"/>
    </source>
</evidence>
<feature type="transmembrane region" description="Helical" evidence="7">
    <location>
        <begin position="167"/>
        <end position="190"/>
    </location>
</feature>
<feature type="domain" description="G-protein coupled receptors family 1 profile" evidence="8">
    <location>
        <begin position="30"/>
        <end position="320"/>
    </location>
</feature>
<dbReference type="STRING" id="10228.B3S7V6"/>
<feature type="transmembrane region" description="Helical" evidence="7">
    <location>
        <begin position="129"/>
        <end position="155"/>
    </location>
</feature>
<dbReference type="GO" id="GO:0009755">
    <property type="term" value="P:hormone-mediated signaling pathway"/>
    <property type="evidence" value="ECO:0000318"/>
    <property type="project" value="GO_Central"/>
</dbReference>
<gene>
    <name evidence="9" type="ORF">TRIADDRAFT_60310</name>
</gene>
<dbReference type="PROSITE" id="PS50262">
    <property type="entry name" value="G_PROTEIN_RECEP_F1_2"/>
    <property type="match status" value="1"/>
</dbReference>
<evidence type="ECO:0000256" key="5">
    <source>
        <dbReference type="ARBA" id="ARBA00022989"/>
    </source>
</evidence>
<proteinExistence type="predicted"/>
<keyword evidence="10" id="KW-1185">Reference proteome</keyword>
<dbReference type="HOGENOM" id="CLU_068139_0_0_1"/>
<evidence type="ECO:0000256" key="6">
    <source>
        <dbReference type="ARBA" id="ARBA00023136"/>
    </source>
</evidence>
<dbReference type="SUPFAM" id="SSF81321">
    <property type="entry name" value="Family A G protein-coupled receptor-like"/>
    <property type="match status" value="1"/>
</dbReference>
<dbReference type="Proteomes" id="UP000009022">
    <property type="component" value="Unassembled WGS sequence"/>
</dbReference>
<keyword evidence="6 7" id="KW-0472">Membrane</keyword>
<evidence type="ECO:0000313" key="10">
    <source>
        <dbReference type="Proteomes" id="UP000009022"/>
    </source>
</evidence>
<keyword evidence="2" id="KW-0433">Leucine-rich repeat</keyword>
<protein>
    <recommendedName>
        <fullName evidence="8">G-protein coupled receptors family 1 profile domain-containing protein</fullName>
    </recommendedName>
</protein>
<dbReference type="PANTHER" id="PTHR24372">
    <property type="entry name" value="GLYCOPROTEIN HORMONE RECEPTOR"/>
    <property type="match status" value="1"/>
</dbReference>
<dbReference type="InParanoid" id="B3S7V6"/>
<dbReference type="EMBL" id="DS985254">
    <property type="protein sequence ID" value="EDV21259.1"/>
    <property type="molecule type" value="Genomic_DNA"/>
</dbReference>
<keyword evidence="3 7" id="KW-0812">Transmembrane</keyword>
<evidence type="ECO:0000259" key="8">
    <source>
        <dbReference type="PROSITE" id="PS50262"/>
    </source>
</evidence>
<comment type="subcellular location">
    <subcellularLocation>
        <location evidence="1">Membrane</location>
    </subcellularLocation>
</comment>
<name>B3S7V6_TRIAD</name>